<dbReference type="InterPro" id="IPR041664">
    <property type="entry name" value="AAA_16"/>
</dbReference>
<dbReference type="Proteomes" id="UP001589646">
    <property type="component" value="Unassembled WGS sequence"/>
</dbReference>
<name>A0ABV5PVP0_9ACTN</name>
<gene>
    <name evidence="5" type="ORF">ACFFRN_10870</name>
</gene>
<evidence type="ECO:0000313" key="6">
    <source>
        <dbReference type="Proteomes" id="UP001589646"/>
    </source>
</evidence>
<reference evidence="5 6" key="1">
    <citation type="submission" date="2024-09" db="EMBL/GenBank/DDBJ databases">
        <authorList>
            <person name="Sun Q."/>
            <person name="Mori K."/>
        </authorList>
    </citation>
    <scope>NUCLEOTIDE SEQUENCE [LARGE SCALE GENOMIC DNA]</scope>
    <source>
        <strain evidence="5 6">JCM 3323</strain>
    </source>
</reference>
<keyword evidence="2" id="KW-0067">ATP-binding</keyword>
<evidence type="ECO:0000313" key="5">
    <source>
        <dbReference type="EMBL" id="MFB9527113.1"/>
    </source>
</evidence>
<feature type="compositionally biased region" description="Low complexity" evidence="3">
    <location>
        <begin position="930"/>
        <end position="946"/>
    </location>
</feature>
<feature type="compositionally biased region" description="Low complexity" evidence="3">
    <location>
        <begin position="956"/>
        <end position="967"/>
    </location>
</feature>
<feature type="region of interest" description="Disordered" evidence="3">
    <location>
        <begin position="850"/>
        <end position="1080"/>
    </location>
</feature>
<dbReference type="EMBL" id="JBHMCE010000003">
    <property type="protein sequence ID" value="MFB9527113.1"/>
    <property type="molecule type" value="Genomic_DNA"/>
</dbReference>
<feature type="compositionally biased region" description="Low complexity" evidence="3">
    <location>
        <begin position="996"/>
        <end position="1011"/>
    </location>
</feature>
<protein>
    <submittedName>
        <fullName evidence="5">AAA family ATPase</fullName>
    </submittedName>
</protein>
<dbReference type="SMART" id="SM00382">
    <property type="entry name" value="AAA"/>
    <property type="match status" value="1"/>
</dbReference>
<dbReference type="Gene3D" id="3.40.50.300">
    <property type="entry name" value="P-loop containing nucleotide triphosphate hydrolases"/>
    <property type="match status" value="1"/>
</dbReference>
<evidence type="ECO:0000256" key="2">
    <source>
        <dbReference type="ARBA" id="ARBA00022840"/>
    </source>
</evidence>
<dbReference type="Pfam" id="PF13191">
    <property type="entry name" value="AAA_16"/>
    <property type="match status" value="1"/>
</dbReference>
<comment type="caution">
    <text evidence="5">The sequence shown here is derived from an EMBL/GenBank/DDBJ whole genome shotgun (WGS) entry which is preliminary data.</text>
</comment>
<organism evidence="5 6">
    <name type="scientific">Nonomuraea roseola</name>
    <dbReference type="NCBI Taxonomy" id="46179"/>
    <lineage>
        <taxon>Bacteria</taxon>
        <taxon>Bacillati</taxon>
        <taxon>Actinomycetota</taxon>
        <taxon>Actinomycetes</taxon>
        <taxon>Streptosporangiales</taxon>
        <taxon>Streptosporangiaceae</taxon>
        <taxon>Nonomuraea</taxon>
    </lineage>
</organism>
<dbReference type="RefSeq" id="WP_346118735.1">
    <property type="nucleotide sequence ID" value="NZ_BAAAXC010000006.1"/>
</dbReference>
<dbReference type="PANTHER" id="PTHR16305">
    <property type="entry name" value="TESTICULAR SOLUBLE ADENYLYL CYCLASE"/>
    <property type="match status" value="1"/>
</dbReference>
<dbReference type="SUPFAM" id="SSF48452">
    <property type="entry name" value="TPR-like"/>
    <property type="match status" value="1"/>
</dbReference>
<feature type="compositionally biased region" description="Gly residues" evidence="3">
    <location>
        <begin position="1067"/>
        <end position="1078"/>
    </location>
</feature>
<proteinExistence type="predicted"/>
<evidence type="ECO:0000256" key="3">
    <source>
        <dbReference type="SAM" id="MobiDB-lite"/>
    </source>
</evidence>
<evidence type="ECO:0000259" key="4">
    <source>
        <dbReference type="SMART" id="SM00382"/>
    </source>
</evidence>
<feature type="domain" description="AAA+ ATPase" evidence="4">
    <location>
        <begin position="31"/>
        <end position="225"/>
    </location>
</feature>
<keyword evidence="1" id="KW-0547">Nucleotide-binding</keyword>
<dbReference type="InterPro" id="IPR003593">
    <property type="entry name" value="AAA+_ATPase"/>
</dbReference>
<dbReference type="InterPro" id="IPR011990">
    <property type="entry name" value="TPR-like_helical_dom_sf"/>
</dbReference>
<feature type="compositionally biased region" description="Basic and acidic residues" evidence="3">
    <location>
        <begin position="861"/>
        <end position="880"/>
    </location>
</feature>
<dbReference type="InterPro" id="IPR027417">
    <property type="entry name" value="P-loop_NTPase"/>
</dbReference>
<dbReference type="SUPFAM" id="SSF52540">
    <property type="entry name" value="P-loop containing nucleoside triphosphate hydrolases"/>
    <property type="match status" value="1"/>
</dbReference>
<evidence type="ECO:0000256" key="1">
    <source>
        <dbReference type="ARBA" id="ARBA00022741"/>
    </source>
</evidence>
<sequence>MRTHDAGPELIGREHPAELLRAEISRVTGSHGGLVLVTGEAGIGKTTLVTSAAEQARRQGALVLSGSCWHSDAAPGYWPWVQVIRALRRSGEWPAMEEAAGGSLSALLGDGARAEAADAFEVYDAVTTALVTLSQSRPVVVVLDDLHWADGASLKLLEFAAQHTWFERLLLIGTYRDVEVEQGEHPLGPLLSPLAARATVITLTGLDRAQVAALVTRTIGHQPDDDVVQEIHRRTGGNPFFVEQTARLWRSGGSVAAIPPGVRDTLWRRLSLLPAPVVRLLTDAAVLGREFHRQVLASVAAEPAAHVDRLLAQAAAARLVGSQGGGVFAFAHDLVRETLYDSLDQAELRARHAAAVHALRDLPAAMPGELARHAYLAGDDVDPDLATELLVTAARQANQRLAGEESWLHWRRAMELAGAGDPRRLVKIALEFGRLLHHAGESDESARVFDRAIAVVRELDDPELLARVALTLFQTCGAEESGRGSVALLREAHRNLVGELPTVTPSPDRLAQDLALRVSVLARNSSDDEALTFALWAVHDTIWGPGTARQRVELTEELRGLARRRGDVEMEHFTSALHWVALLELGDPRFHDQFRLYVAMGKASDQLNIGLSTSIDQSIIDTLTGNFARAESLTREVSELGSGHGHAHFGHMLEHHRWATLLAQGRFSELEEVHERLRASRHPCPGLLEALSEFRQGRGDPALLRAVPEPADDGVRPLWLRFLAEAAAFTRDPDLCARAREALEPHLDEWAVSLYGWDVSGPVILWMGAVEAAEERWDEAIASFTAAVRSADLLRARPWSVEARLRLGAALTARGRPGDAETGERLWAQVAAEAADLGVRDVPDRLDRVRQANATRASEQAIERDRVGHDDRADDLKESGTDAGRPRGPSWDPPGAALPPIPESSSPGGMPEGSPPTGTSFPADPPPADTPSGSPSPTGSFTTGPPAVAPPGGSGSSWASEGSPTSGTGRPAASDGPSAFRAEGVSASGTDRPAGSDDSPAPSTGGPSGSDRPAASDHSSALDPEGVSASGRPTGPGDSPAPSADGSSGYSGRPASTGGPFAPGAEGLSGSGGHGSGGNAFRREGSVWSLSFDGRTVHMPDAKGLRDLHTLLSRPGAELPAVQLLAPEGGEVVVAARRMGGDPVLDDEAKARYRSHLARLDEETERALELGDDRRAAELDREREALLSELRLAAGLGGRARRLGDEAERARKTVTARIRDVLRKLDSLHPALAAHLRTTVSTGSTCRYDPNPTTNWHL</sequence>
<accession>A0ABV5PVP0</accession>
<dbReference type="PANTHER" id="PTHR16305:SF28">
    <property type="entry name" value="GUANYLATE CYCLASE DOMAIN-CONTAINING PROTEIN"/>
    <property type="match status" value="1"/>
</dbReference>
<keyword evidence="6" id="KW-1185">Reference proteome</keyword>